<evidence type="ECO:0000256" key="1">
    <source>
        <dbReference type="ARBA" id="ARBA00011982"/>
    </source>
</evidence>
<gene>
    <name evidence="6" type="ORF">LTRI10_LOCUS16911</name>
</gene>
<dbReference type="GO" id="GO:0061809">
    <property type="term" value="F:NAD+ nucleosidase activity, cyclic ADP-ribose generating"/>
    <property type="evidence" value="ECO:0007669"/>
    <property type="project" value="UniProtKB-EC"/>
</dbReference>
<dbReference type="SMART" id="SM00255">
    <property type="entry name" value="TIR"/>
    <property type="match status" value="1"/>
</dbReference>
<organism evidence="6 7">
    <name type="scientific">Linum trigynum</name>
    <dbReference type="NCBI Taxonomy" id="586398"/>
    <lineage>
        <taxon>Eukaryota</taxon>
        <taxon>Viridiplantae</taxon>
        <taxon>Streptophyta</taxon>
        <taxon>Embryophyta</taxon>
        <taxon>Tracheophyta</taxon>
        <taxon>Spermatophyta</taxon>
        <taxon>Magnoliopsida</taxon>
        <taxon>eudicotyledons</taxon>
        <taxon>Gunneridae</taxon>
        <taxon>Pentapetalae</taxon>
        <taxon>rosids</taxon>
        <taxon>fabids</taxon>
        <taxon>Malpighiales</taxon>
        <taxon>Linaceae</taxon>
        <taxon>Linum</taxon>
    </lineage>
</organism>
<dbReference type="PANTHER" id="PTHR32009">
    <property type="entry name" value="TMV RESISTANCE PROTEIN N-LIKE"/>
    <property type="match status" value="1"/>
</dbReference>
<keyword evidence="3" id="KW-0520">NAD</keyword>
<comment type="catalytic activity">
    <reaction evidence="4">
        <text>NAD(+) + H2O = ADP-D-ribose + nicotinamide + H(+)</text>
        <dbReference type="Rhea" id="RHEA:16301"/>
        <dbReference type="ChEBI" id="CHEBI:15377"/>
        <dbReference type="ChEBI" id="CHEBI:15378"/>
        <dbReference type="ChEBI" id="CHEBI:17154"/>
        <dbReference type="ChEBI" id="CHEBI:57540"/>
        <dbReference type="ChEBI" id="CHEBI:57967"/>
        <dbReference type="EC" id="3.2.2.6"/>
    </reaction>
    <physiologicalReaction direction="left-to-right" evidence="4">
        <dbReference type="Rhea" id="RHEA:16302"/>
    </physiologicalReaction>
</comment>
<evidence type="ECO:0000256" key="3">
    <source>
        <dbReference type="ARBA" id="ARBA00023027"/>
    </source>
</evidence>
<evidence type="ECO:0000313" key="6">
    <source>
        <dbReference type="EMBL" id="CAL1375089.1"/>
    </source>
</evidence>
<dbReference type="EMBL" id="OZ034816">
    <property type="protein sequence ID" value="CAL1375089.1"/>
    <property type="molecule type" value="Genomic_DNA"/>
</dbReference>
<sequence>MNRSESFFFKSSSSCSRYEPPLPTGEYEVFLSFRGPDVRTTFFDCLYSVLARSKIRTFRDEEELRKGEQIAPSLVQAIIQSKIHIPIFSQSYGSSKWCLQEMVECWKQGKGHLIVPFSIL</sequence>
<feature type="domain" description="TIR" evidence="5">
    <location>
        <begin position="25"/>
        <end position="120"/>
    </location>
</feature>
<dbReference type="Pfam" id="PF01582">
    <property type="entry name" value="TIR"/>
    <property type="match status" value="1"/>
</dbReference>
<name>A0AAV2DMK4_9ROSI</name>
<keyword evidence="7" id="KW-1185">Reference proteome</keyword>
<dbReference type="Proteomes" id="UP001497516">
    <property type="component" value="Chromosome 3"/>
</dbReference>
<evidence type="ECO:0000256" key="4">
    <source>
        <dbReference type="ARBA" id="ARBA00047304"/>
    </source>
</evidence>
<accession>A0AAV2DMK4</accession>
<dbReference type="InterPro" id="IPR000157">
    <property type="entry name" value="TIR_dom"/>
</dbReference>
<reference evidence="6 7" key="1">
    <citation type="submission" date="2024-04" db="EMBL/GenBank/DDBJ databases">
        <authorList>
            <person name="Fracassetti M."/>
        </authorList>
    </citation>
    <scope>NUCLEOTIDE SEQUENCE [LARGE SCALE GENOMIC DNA]</scope>
</reference>
<dbReference type="SUPFAM" id="SSF52200">
    <property type="entry name" value="Toll/Interleukin receptor TIR domain"/>
    <property type="match status" value="1"/>
</dbReference>
<dbReference type="PROSITE" id="PS50104">
    <property type="entry name" value="TIR"/>
    <property type="match status" value="1"/>
</dbReference>
<evidence type="ECO:0000313" key="7">
    <source>
        <dbReference type="Proteomes" id="UP001497516"/>
    </source>
</evidence>
<evidence type="ECO:0000256" key="2">
    <source>
        <dbReference type="ARBA" id="ARBA00022801"/>
    </source>
</evidence>
<keyword evidence="2" id="KW-0378">Hydrolase</keyword>
<dbReference type="InterPro" id="IPR035897">
    <property type="entry name" value="Toll_tir_struct_dom_sf"/>
</dbReference>
<dbReference type="EC" id="3.2.2.6" evidence="1"/>
<dbReference type="AlphaFoldDB" id="A0AAV2DMK4"/>
<evidence type="ECO:0000259" key="5">
    <source>
        <dbReference type="PROSITE" id="PS50104"/>
    </source>
</evidence>
<dbReference type="Gene3D" id="3.40.50.10140">
    <property type="entry name" value="Toll/interleukin-1 receptor homology (TIR) domain"/>
    <property type="match status" value="1"/>
</dbReference>
<dbReference type="PANTHER" id="PTHR32009:SF39">
    <property type="entry name" value="TIR DOMAIN-CONTAINING PROTEIN"/>
    <property type="match status" value="1"/>
</dbReference>
<protein>
    <recommendedName>
        <fullName evidence="1">ADP-ribosyl cyclase/cyclic ADP-ribose hydrolase</fullName>
        <ecNumber evidence="1">3.2.2.6</ecNumber>
    </recommendedName>
</protein>
<proteinExistence type="predicted"/>
<dbReference type="GO" id="GO:0007165">
    <property type="term" value="P:signal transduction"/>
    <property type="evidence" value="ECO:0007669"/>
    <property type="project" value="InterPro"/>
</dbReference>